<proteinExistence type="predicted"/>
<evidence type="ECO:0000313" key="1">
    <source>
        <dbReference type="EMBL" id="KAK1857744.1"/>
    </source>
</evidence>
<accession>A0ACC3BIH6</accession>
<gene>
    <name evidence="1" type="ORF">I4F81_000359</name>
</gene>
<organism evidence="1 2">
    <name type="scientific">Pyropia yezoensis</name>
    <name type="common">Susabi-nori</name>
    <name type="synonym">Porphyra yezoensis</name>
    <dbReference type="NCBI Taxonomy" id="2788"/>
    <lineage>
        <taxon>Eukaryota</taxon>
        <taxon>Rhodophyta</taxon>
        <taxon>Bangiophyceae</taxon>
        <taxon>Bangiales</taxon>
        <taxon>Bangiaceae</taxon>
        <taxon>Pyropia</taxon>
    </lineage>
</organism>
<evidence type="ECO:0000313" key="2">
    <source>
        <dbReference type="Proteomes" id="UP000798662"/>
    </source>
</evidence>
<dbReference type="Proteomes" id="UP000798662">
    <property type="component" value="Chromosome 1"/>
</dbReference>
<keyword evidence="2" id="KW-1185">Reference proteome</keyword>
<name>A0ACC3BIH6_PYRYE</name>
<reference evidence="1" key="1">
    <citation type="submission" date="2019-11" db="EMBL/GenBank/DDBJ databases">
        <title>Nori genome reveals adaptations in red seaweeds to the harsh intertidal environment.</title>
        <authorList>
            <person name="Wang D."/>
            <person name="Mao Y."/>
        </authorList>
    </citation>
    <scope>NUCLEOTIDE SEQUENCE</scope>
    <source>
        <tissue evidence="1">Gametophyte</tissue>
    </source>
</reference>
<sequence length="392" mass="42020">MSSIDSVAALYVVLATLTLAALSSVLSRATFAFVYALWLGVQLLHLGLVAGWAALLVAVSMRRTAAAVEEVVAFALFSISFVVQIVKQSQLLNMGLDFELLRAAVAAQLLSTWEVRVAHIERLKDADPAELASLLFVWRVRLVAAPTLAPTALWFRLWQLLCHKAASKWEPNFGRWLMDAWLDDVLNEPTELYPRFGAWEVWQLGNSVTEERAAELLVKMTTPPPAAETTPADQRMAGAHGGAAGAAATQTVPANNAGAVSSGMDPGRDPILKVTGVGVYAPAFDGHTVTDPAGPAAPAQDPEVIRDAVAESVSYCPPPAHRQPSSRELFLTYVLAAVNMEALANCTPSCSLVEAADGASGPLAHLYKNTQEQITKRWRVLYNASPQPSSSN</sequence>
<comment type="caution">
    <text evidence="1">The sequence shown here is derived from an EMBL/GenBank/DDBJ whole genome shotgun (WGS) entry which is preliminary data.</text>
</comment>
<protein>
    <submittedName>
        <fullName evidence="1">Uncharacterized protein</fullName>
    </submittedName>
</protein>
<dbReference type="EMBL" id="CM020618">
    <property type="protein sequence ID" value="KAK1857744.1"/>
    <property type="molecule type" value="Genomic_DNA"/>
</dbReference>